<gene>
    <name evidence="1" type="ORF">EIP91_007857</name>
</gene>
<dbReference type="AlphaFoldDB" id="A0A4R0RDW4"/>
<sequence>MDKAYGQEVEMDVVAMATLTVTTDWPFGFPAFLRHACGIALIDNLSKCGVCLSFCYKWRHIAFHDSN</sequence>
<evidence type="ECO:0000313" key="1">
    <source>
        <dbReference type="EMBL" id="TCD61838.1"/>
    </source>
</evidence>
<proteinExistence type="predicted"/>
<dbReference type="EMBL" id="RWJN01000426">
    <property type="protein sequence ID" value="TCD61838.1"/>
    <property type="molecule type" value="Genomic_DNA"/>
</dbReference>
<comment type="caution">
    <text evidence="1">The sequence shown here is derived from an EMBL/GenBank/DDBJ whole genome shotgun (WGS) entry which is preliminary data.</text>
</comment>
<organism evidence="1 2">
    <name type="scientific">Steccherinum ochraceum</name>
    <dbReference type="NCBI Taxonomy" id="92696"/>
    <lineage>
        <taxon>Eukaryota</taxon>
        <taxon>Fungi</taxon>
        <taxon>Dikarya</taxon>
        <taxon>Basidiomycota</taxon>
        <taxon>Agaricomycotina</taxon>
        <taxon>Agaricomycetes</taxon>
        <taxon>Polyporales</taxon>
        <taxon>Steccherinaceae</taxon>
        <taxon>Steccherinum</taxon>
    </lineage>
</organism>
<name>A0A4R0RDW4_9APHY</name>
<keyword evidence="2" id="KW-1185">Reference proteome</keyword>
<reference evidence="1 2" key="1">
    <citation type="submission" date="2018-11" db="EMBL/GenBank/DDBJ databases">
        <title>Genome assembly of Steccherinum ochraceum LE-BIN_3174, the white-rot fungus of the Steccherinaceae family (The Residual Polyporoid clade, Polyporales, Basidiomycota).</title>
        <authorList>
            <person name="Fedorova T.V."/>
            <person name="Glazunova O.A."/>
            <person name="Landesman E.O."/>
            <person name="Moiseenko K.V."/>
            <person name="Psurtseva N.V."/>
            <person name="Savinova O.S."/>
            <person name="Shakhova N.V."/>
            <person name="Tyazhelova T.V."/>
            <person name="Vasina D.V."/>
        </authorList>
    </citation>
    <scope>NUCLEOTIDE SEQUENCE [LARGE SCALE GENOMIC DNA]</scope>
    <source>
        <strain evidence="1 2">LE-BIN_3174</strain>
    </source>
</reference>
<evidence type="ECO:0000313" key="2">
    <source>
        <dbReference type="Proteomes" id="UP000292702"/>
    </source>
</evidence>
<protein>
    <submittedName>
        <fullName evidence="1">Uncharacterized protein</fullName>
    </submittedName>
</protein>
<dbReference type="Proteomes" id="UP000292702">
    <property type="component" value="Unassembled WGS sequence"/>
</dbReference>
<accession>A0A4R0RDW4</accession>